<reference evidence="3" key="1">
    <citation type="submission" date="2022-12" db="EMBL/GenBank/DDBJ databases">
        <title>Draft genome assemblies for two species of Escallonia (Escalloniales).</title>
        <authorList>
            <person name="Chanderbali A."/>
            <person name="Dervinis C."/>
            <person name="Anghel I."/>
            <person name="Soltis D."/>
            <person name="Soltis P."/>
            <person name="Zapata F."/>
        </authorList>
    </citation>
    <scope>NUCLEOTIDE SEQUENCE</scope>
    <source>
        <strain evidence="3">UCBG92.1500</strain>
        <tissue evidence="3">Leaf</tissue>
    </source>
</reference>
<evidence type="ECO:0000313" key="3">
    <source>
        <dbReference type="EMBL" id="KAK2983884.1"/>
    </source>
</evidence>
<sequence>MSGGGMQSIARPVSNVSGGGGGANGQQQAKDGWGGYFQMPLHYPRYTRAEYETMPEWKLDCLLAQYGLPVAGDVNQKRSNMAEIFGYPFQKVKIGYDVWLPFPMFWKDSIS</sequence>
<keyword evidence="4" id="KW-1185">Reference proteome</keyword>
<dbReference type="EMBL" id="JAVXUO010001294">
    <property type="protein sequence ID" value="KAK2983884.1"/>
    <property type="molecule type" value="Genomic_DNA"/>
</dbReference>
<dbReference type="InterPro" id="IPR056139">
    <property type="entry name" value="DUF7722"/>
</dbReference>
<gene>
    <name evidence="3" type="ORF">RJ640_003935</name>
</gene>
<organism evidence="3 4">
    <name type="scientific">Escallonia rubra</name>
    <dbReference type="NCBI Taxonomy" id="112253"/>
    <lineage>
        <taxon>Eukaryota</taxon>
        <taxon>Viridiplantae</taxon>
        <taxon>Streptophyta</taxon>
        <taxon>Embryophyta</taxon>
        <taxon>Tracheophyta</taxon>
        <taxon>Spermatophyta</taxon>
        <taxon>Magnoliopsida</taxon>
        <taxon>eudicotyledons</taxon>
        <taxon>Gunneridae</taxon>
        <taxon>Pentapetalae</taxon>
        <taxon>asterids</taxon>
        <taxon>campanulids</taxon>
        <taxon>Escalloniales</taxon>
        <taxon>Escalloniaceae</taxon>
        <taxon>Escallonia</taxon>
    </lineage>
</organism>
<feature type="domain" description="DUF7722" evidence="2">
    <location>
        <begin position="43"/>
        <end position="87"/>
    </location>
</feature>
<evidence type="ECO:0000256" key="1">
    <source>
        <dbReference type="SAM" id="MobiDB-lite"/>
    </source>
</evidence>
<dbReference type="AlphaFoldDB" id="A0AA88R700"/>
<dbReference type="PANTHER" id="PTHR33513:SF4">
    <property type="entry name" value="GB|AAF04428.1"/>
    <property type="match status" value="1"/>
</dbReference>
<comment type="caution">
    <text evidence="3">The sequence shown here is derived from an EMBL/GenBank/DDBJ whole genome shotgun (WGS) entry which is preliminary data.</text>
</comment>
<dbReference type="PANTHER" id="PTHR33513">
    <property type="entry name" value="OS06G0523300 PROTEIN"/>
    <property type="match status" value="1"/>
</dbReference>
<dbReference type="Pfam" id="PF24847">
    <property type="entry name" value="DUF7722"/>
    <property type="match status" value="1"/>
</dbReference>
<name>A0AA88R700_9ASTE</name>
<protein>
    <recommendedName>
        <fullName evidence="2">DUF7722 domain-containing protein</fullName>
    </recommendedName>
</protein>
<dbReference type="Proteomes" id="UP001187471">
    <property type="component" value="Unassembled WGS sequence"/>
</dbReference>
<evidence type="ECO:0000259" key="2">
    <source>
        <dbReference type="Pfam" id="PF24847"/>
    </source>
</evidence>
<feature type="region of interest" description="Disordered" evidence="1">
    <location>
        <begin position="1"/>
        <end position="31"/>
    </location>
</feature>
<proteinExistence type="predicted"/>
<accession>A0AA88R700</accession>
<evidence type="ECO:0000313" key="4">
    <source>
        <dbReference type="Proteomes" id="UP001187471"/>
    </source>
</evidence>